<protein>
    <submittedName>
        <fullName evidence="1">Uncharacterized protein</fullName>
    </submittedName>
</protein>
<evidence type="ECO:0000313" key="1">
    <source>
        <dbReference type="EMBL" id="QHU15894.1"/>
    </source>
</evidence>
<sequence>MNLVIICLILVILAELILIFITNRRRHKQYEKYEQYKTIPTSESDSELQLTTCRRCKGDVYNNVWTGYQTGASPPPPSYWPDATNAEVQTKSWQNYKVTGSPVENTHYQNCDDNYRCRQYGISTGVQGKIF</sequence>
<proteinExistence type="predicted"/>
<name>A0A6C0KHY8_9ZZZZ</name>
<organism evidence="1">
    <name type="scientific">viral metagenome</name>
    <dbReference type="NCBI Taxonomy" id="1070528"/>
    <lineage>
        <taxon>unclassified sequences</taxon>
        <taxon>metagenomes</taxon>
        <taxon>organismal metagenomes</taxon>
    </lineage>
</organism>
<dbReference type="EMBL" id="MN740869">
    <property type="protein sequence ID" value="QHU15894.1"/>
    <property type="molecule type" value="Genomic_DNA"/>
</dbReference>
<reference evidence="1" key="1">
    <citation type="journal article" date="2020" name="Nature">
        <title>Giant virus diversity and host interactions through global metagenomics.</title>
        <authorList>
            <person name="Schulz F."/>
            <person name="Roux S."/>
            <person name="Paez-Espino D."/>
            <person name="Jungbluth S."/>
            <person name="Walsh D.A."/>
            <person name="Denef V.J."/>
            <person name="McMahon K.D."/>
            <person name="Konstantinidis K.T."/>
            <person name="Eloe-Fadrosh E.A."/>
            <person name="Kyrpides N.C."/>
            <person name="Woyke T."/>
        </authorList>
    </citation>
    <scope>NUCLEOTIDE SEQUENCE</scope>
    <source>
        <strain evidence="1">GVMAG-S-3300010158-109</strain>
    </source>
</reference>
<dbReference type="AlphaFoldDB" id="A0A6C0KHY8"/>
<accession>A0A6C0KHY8</accession>